<feature type="compositionally biased region" description="Polar residues" evidence="1">
    <location>
        <begin position="489"/>
        <end position="512"/>
    </location>
</feature>
<feature type="region of interest" description="Disordered" evidence="1">
    <location>
        <begin position="204"/>
        <end position="245"/>
    </location>
</feature>
<feature type="compositionally biased region" description="Polar residues" evidence="1">
    <location>
        <begin position="1"/>
        <end position="11"/>
    </location>
</feature>
<feature type="compositionally biased region" description="Pro residues" evidence="1">
    <location>
        <begin position="339"/>
        <end position="349"/>
    </location>
</feature>
<dbReference type="HOGENOM" id="CLU_444232_0_0_1"/>
<evidence type="ECO:0000313" key="3">
    <source>
        <dbReference type="Proteomes" id="UP000054248"/>
    </source>
</evidence>
<feature type="region of interest" description="Disordered" evidence="1">
    <location>
        <begin position="431"/>
        <end position="532"/>
    </location>
</feature>
<feature type="compositionally biased region" description="Low complexity" evidence="1">
    <location>
        <begin position="314"/>
        <end position="327"/>
    </location>
</feature>
<feature type="region of interest" description="Disordered" evidence="1">
    <location>
        <begin position="308"/>
        <end position="355"/>
    </location>
</feature>
<protein>
    <submittedName>
        <fullName evidence="2">Uncharacterized protein</fullName>
    </submittedName>
</protein>
<sequence length="615" mass="63859">MVLQRSGSVGNVPSFRRANVPKPIRTNTTPAFMPRIALEGGPEPVAPTASTSTSAHASPNDGSLIKSSPGGTASSTKADSASALAPTPERKGSSSATTPADDAETSAGGSSSSKKVHSRNSKPQPPLPDTSPYQSPTFPSLLAPIMGEALAEQPSRPPRQPKPQINPGATRTPGGVPVIPAAPTIATMVANALHRQSTISNATSFLPSSSGPTPAILSIPLPSASEIPQPSMQSPDSSEGRNSTAMDLPFSPNFLMPFAAREGQTRVDSAMLLGGSMRVDSATLPTEFPVHSPPNTGNQFGLERHSHVRTGTLPGSRSPRSAASAPGDMTSGHRSPQPSTSPSPSPRPPLSSQLPGVVINRTSKAERRSVSASNVQALVMQANRLAAGHFALAESIAEAVPQTPMDDINMSEENASGEGEIMMFLDVREDSKGKGKAPMIEEEEEPVSPAPPQPESRPQQQVAGSAGVSRNGSRKGSVRSPPQIVIPLQYNSSGSAASPSPRTPHTGSSVATAASGRHEPVMPSLPINRPRQGSAEARFFDWEGGLAFPIFAKFEEPANGNFAPFEEFAIASQWIHGLPPSTTNEEGIAARGSSGSSYKCSSQFILQATPTGSRP</sequence>
<evidence type="ECO:0000313" key="2">
    <source>
        <dbReference type="EMBL" id="KIO24137.1"/>
    </source>
</evidence>
<feature type="region of interest" description="Disordered" evidence="1">
    <location>
        <begin position="284"/>
        <end position="303"/>
    </location>
</feature>
<dbReference type="Proteomes" id="UP000054248">
    <property type="component" value="Unassembled WGS sequence"/>
</dbReference>
<feature type="compositionally biased region" description="Low complexity" evidence="1">
    <location>
        <begin position="73"/>
        <end position="85"/>
    </location>
</feature>
<organism evidence="2 3">
    <name type="scientific">Tulasnella calospora MUT 4182</name>
    <dbReference type="NCBI Taxonomy" id="1051891"/>
    <lineage>
        <taxon>Eukaryota</taxon>
        <taxon>Fungi</taxon>
        <taxon>Dikarya</taxon>
        <taxon>Basidiomycota</taxon>
        <taxon>Agaricomycotina</taxon>
        <taxon>Agaricomycetes</taxon>
        <taxon>Cantharellales</taxon>
        <taxon>Tulasnellaceae</taxon>
        <taxon>Tulasnella</taxon>
    </lineage>
</organism>
<name>A0A0C3LRU5_9AGAM</name>
<gene>
    <name evidence="2" type="ORF">M407DRAFT_26491</name>
</gene>
<dbReference type="AlphaFoldDB" id="A0A0C3LRU5"/>
<proteinExistence type="predicted"/>
<evidence type="ECO:0000256" key="1">
    <source>
        <dbReference type="SAM" id="MobiDB-lite"/>
    </source>
</evidence>
<dbReference type="EMBL" id="KN823068">
    <property type="protein sequence ID" value="KIO24137.1"/>
    <property type="molecule type" value="Genomic_DNA"/>
</dbReference>
<reference evidence="2 3" key="1">
    <citation type="submission" date="2014-04" db="EMBL/GenBank/DDBJ databases">
        <authorList>
            <consortium name="DOE Joint Genome Institute"/>
            <person name="Kuo A."/>
            <person name="Girlanda M."/>
            <person name="Perotto S."/>
            <person name="Kohler A."/>
            <person name="Nagy L.G."/>
            <person name="Floudas D."/>
            <person name="Copeland A."/>
            <person name="Barry K.W."/>
            <person name="Cichocki N."/>
            <person name="Veneault-Fourrey C."/>
            <person name="LaButti K."/>
            <person name="Lindquist E.A."/>
            <person name="Lipzen A."/>
            <person name="Lundell T."/>
            <person name="Morin E."/>
            <person name="Murat C."/>
            <person name="Sun H."/>
            <person name="Tunlid A."/>
            <person name="Henrissat B."/>
            <person name="Grigoriev I.V."/>
            <person name="Hibbett D.S."/>
            <person name="Martin F."/>
            <person name="Nordberg H.P."/>
            <person name="Cantor M.N."/>
            <person name="Hua S.X."/>
        </authorList>
    </citation>
    <scope>NUCLEOTIDE SEQUENCE [LARGE SCALE GENOMIC DNA]</scope>
    <source>
        <strain evidence="2 3">MUT 4182</strain>
    </source>
</reference>
<accession>A0A0C3LRU5</accession>
<feature type="compositionally biased region" description="Low complexity" evidence="1">
    <location>
        <begin position="42"/>
        <end position="59"/>
    </location>
</feature>
<keyword evidence="3" id="KW-1185">Reference proteome</keyword>
<feature type="region of interest" description="Disordered" evidence="1">
    <location>
        <begin position="1"/>
        <end position="179"/>
    </location>
</feature>
<reference evidence="3" key="2">
    <citation type="submission" date="2015-01" db="EMBL/GenBank/DDBJ databases">
        <title>Evolutionary Origins and Diversification of the Mycorrhizal Mutualists.</title>
        <authorList>
            <consortium name="DOE Joint Genome Institute"/>
            <consortium name="Mycorrhizal Genomics Consortium"/>
            <person name="Kohler A."/>
            <person name="Kuo A."/>
            <person name="Nagy L.G."/>
            <person name="Floudas D."/>
            <person name="Copeland A."/>
            <person name="Barry K.W."/>
            <person name="Cichocki N."/>
            <person name="Veneault-Fourrey C."/>
            <person name="LaButti K."/>
            <person name="Lindquist E.A."/>
            <person name="Lipzen A."/>
            <person name="Lundell T."/>
            <person name="Morin E."/>
            <person name="Murat C."/>
            <person name="Riley R."/>
            <person name="Ohm R."/>
            <person name="Sun H."/>
            <person name="Tunlid A."/>
            <person name="Henrissat B."/>
            <person name="Grigoriev I.V."/>
            <person name="Hibbett D.S."/>
            <person name="Martin F."/>
        </authorList>
    </citation>
    <scope>NUCLEOTIDE SEQUENCE [LARGE SCALE GENOMIC DNA]</scope>
    <source>
        <strain evidence="3">MUT 4182</strain>
    </source>
</reference>
<dbReference type="OrthoDB" id="3271284at2759"/>
<feature type="compositionally biased region" description="Polar residues" evidence="1">
    <location>
        <begin position="226"/>
        <end position="245"/>
    </location>
</feature>